<proteinExistence type="predicted"/>
<evidence type="ECO:0000313" key="3">
    <source>
        <dbReference type="Proteomes" id="UP000034107"/>
    </source>
</evidence>
<keyword evidence="1" id="KW-0472">Membrane</keyword>
<keyword evidence="1" id="KW-0812">Transmembrane</keyword>
<protein>
    <submittedName>
        <fullName evidence="2">Uncharacterized protein</fullName>
    </submittedName>
</protein>
<evidence type="ECO:0000256" key="1">
    <source>
        <dbReference type="SAM" id="Phobius"/>
    </source>
</evidence>
<organism evidence="2 3">
    <name type="scientific">Candidatus Nomurabacteria bacterium GW2011_GWA1_46_11</name>
    <dbReference type="NCBI Taxonomy" id="1618732"/>
    <lineage>
        <taxon>Bacteria</taxon>
        <taxon>Candidatus Nomuraibacteriota</taxon>
    </lineage>
</organism>
<dbReference type="Proteomes" id="UP000034107">
    <property type="component" value="Unassembled WGS sequence"/>
</dbReference>
<keyword evidence="1" id="KW-1133">Transmembrane helix</keyword>
<gene>
    <name evidence="2" type="ORF">UX31_C0012G0025</name>
</gene>
<name>A0A0G1NMI4_9BACT</name>
<feature type="transmembrane region" description="Helical" evidence="1">
    <location>
        <begin position="120"/>
        <end position="148"/>
    </location>
</feature>
<sequence>MTRPETLKKPSLKYLSSIPVVITLLFLSRTSLFAACGADEITLPGNNCLPYPFQAGTSGTDRVLRNFRDIKLGDVVSSLLPSLLIFSGLTMFVYLIYGGFQLMTSGGDPKAIQSGQGKIVNALIGFGIIFASYWIIQILQVIFHISIISPI</sequence>
<reference evidence="2 3" key="1">
    <citation type="journal article" date="2015" name="Nature">
        <title>rRNA introns, odd ribosomes, and small enigmatic genomes across a large radiation of phyla.</title>
        <authorList>
            <person name="Brown C.T."/>
            <person name="Hug L.A."/>
            <person name="Thomas B.C."/>
            <person name="Sharon I."/>
            <person name="Castelle C.J."/>
            <person name="Singh A."/>
            <person name="Wilkins M.J."/>
            <person name="Williams K.H."/>
            <person name="Banfield J.F."/>
        </authorList>
    </citation>
    <scope>NUCLEOTIDE SEQUENCE [LARGE SCALE GENOMIC DNA]</scope>
</reference>
<comment type="caution">
    <text evidence="2">The sequence shown here is derived from an EMBL/GenBank/DDBJ whole genome shotgun (WGS) entry which is preliminary data.</text>
</comment>
<dbReference type="EMBL" id="LCLS01000012">
    <property type="protein sequence ID" value="KKU21789.1"/>
    <property type="molecule type" value="Genomic_DNA"/>
</dbReference>
<accession>A0A0G1NMI4</accession>
<feature type="transmembrane region" description="Helical" evidence="1">
    <location>
        <begin position="79"/>
        <end position="100"/>
    </location>
</feature>
<dbReference type="AlphaFoldDB" id="A0A0G1NMI4"/>
<evidence type="ECO:0000313" key="2">
    <source>
        <dbReference type="EMBL" id="KKU21789.1"/>
    </source>
</evidence>